<evidence type="ECO:0000313" key="2">
    <source>
        <dbReference type="EMBL" id="MTV48997.1"/>
    </source>
</evidence>
<sequence length="176" mass="20434">MEVRILSLFGRLRQMFEAEVHTDEPVSKERTLFDLNVGQVVSLDLEDWIIEGKVIYHAQPGWVLYGLKSGRQRQGLLIDRSVPDKAVVLTPFAGRIGDMTDVKTEYVLDGKHFFLDYHGEGLVDTFGETTVGRGQLMFWQFETDQREIYRIEWQQGRFFHYDGRWIDAFELSIVAG</sequence>
<gene>
    <name evidence="2" type="ORF">GJ688_08390</name>
</gene>
<name>A0A6I3SKC1_HELMO</name>
<dbReference type="InterPro" id="IPR025235">
    <property type="entry name" value="DUF4178"/>
</dbReference>
<evidence type="ECO:0000259" key="1">
    <source>
        <dbReference type="Pfam" id="PF13785"/>
    </source>
</evidence>
<keyword evidence="3" id="KW-1185">Reference proteome</keyword>
<comment type="caution">
    <text evidence="2">The sequence shown here is derived from an EMBL/GenBank/DDBJ whole genome shotgun (WGS) entry which is preliminary data.</text>
</comment>
<dbReference type="Pfam" id="PF13785">
    <property type="entry name" value="DUF4178"/>
    <property type="match status" value="1"/>
</dbReference>
<protein>
    <submittedName>
        <fullName evidence="2">DUF4178 domain-containing protein</fullName>
    </submittedName>
</protein>
<dbReference type="OrthoDB" id="2381171at2"/>
<reference evidence="2 3" key="1">
    <citation type="submission" date="2019-11" db="EMBL/GenBank/DDBJ databases">
        <title>Whole-genome sequence of a the green, strictly anaerobic photosynthetic bacterium Heliobacillus mobilis DSM 6151.</title>
        <authorList>
            <person name="Kyndt J.A."/>
            <person name="Meyer T.E."/>
        </authorList>
    </citation>
    <scope>NUCLEOTIDE SEQUENCE [LARGE SCALE GENOMIC DNA]</scope>
    <source>
        <strain evidence="2 3">DSM 6151</strain>
    </source>
</reference>
<accession>A0A6I3SKC1</accession>
<dbReference type="AlphaFoldDB" id="A0A6I3SKC1"/>
<proteinExistence type="predicted"/>
<dbReference type="EMBL" id="WNKU01000007">
    <property type="protein sequence ID" value="MTV48997.1"/>
    <property type="molecule type" value="Genomic_DNA"/>
</dbReference>
<feature type="domain" description="DUF4178" evidence="1">
    <location>
        <begin position="37"/>
        <end position="167"/>
    </location>
</feature>
<evidence type="ECO:0000313" key="3">
    <source>
        <dbReference type="Proteomes" id="UP000430670"/>
    </source>
</evidence>
<organism evidence="2 3">
    <name type="scientific">Heliobacterium mobile</name>
    <name type="common">Heliobacillus mobilis</name>
    <dbReference type="NCBI Taxonomy" id="28064"/>
    <lineage>
        <taxon>Bacteria</taxon>
        <taxon>Bacillati</taxon>
        <taxon>Bacillota</taxon>
        <taxon>Clostridia</taxon>
        <taxon>Eubacteriales</taxon>
        <taxon>Heliobacteriaceae</taxon>
        <taxon>Heliobacterium</taxon>
    </lineage>
</organism>
<dbReference type="Proteomes" id="UP000430670">
    <property type="component" value="Unassembled WGS sequence"/>
</dbReference>